<proteinExistence type="predicted"/>
<evidence type="ECO:0000313" key="1">
    <source>
        <dbReference type="EMBL" id="KYM80243.1"/>
    </source>
</evidence>
<gene>
    <name evidence="1" type="ORF">ALC53_09337</name>
</gene>
<keyword evidence="2" id="KW-1185">Reference proteome</keyword>
<evidence type="ECO:0000313" key="2">
    <source>
        <dbReference type="Proteomes" id="UP000078540"/>
    </source>
</evidence>
<reference evidence="1 2" key="1">
    <citation type="submission" date="2015-09" db="EMBL/GenBank/DDBJ databases">
        <title>Atta colombica WGS genome.</title>
        <authorList>
            <person name="Nygaard S."/>
            <person name="Hu H."/>
            <person name="Boomsma J."/>
            <person name="Zhang G."/>
        </authorList>
    </citation>
    <scope>NUCLEOTIDE SEQUENCE [LARGE SCALE GENOMIC DNA]</scope>
    <source>
        <strain evidence="1">Treedump-2</strain>
        <tissue evidence="1">Whole body</tissue>
    </source>
</reference>
<dbReference type="Proteomes" id="UP000078540">
    <property type="component" value="Unassembled WGS sequence"/>
</dbReference>
<dbReference type="AlphaFoldDB" id="A0A195B6V0"/>
<accession>A0A195B6V0</accession>
<name>A0A195B6V0_9HYME</name>
<dbReference type="EMBL" id="KQ976574">
    <property type="protein sequence ID" value="KYM80243.1"/>
    <property type="molecule type" value="Genomic_DNA"/>
</dbReference>
<protein>
    <submittedName>
        <fullName evidence="1">Uncharacterized protein</fullName>
    </submittedName>
</protein>
<sequence length="81" mass="9198">MLPLRSHRGHIESLFGATRIDVTYAIWGEWLGKTTAYNVDNLPFALTFAAANAPAFYVHHFVVIPYAFITRPSRSDPFQIM</sequence>
<organism evidence="1 2">
    <name type="scientific">Atta colombica</name>
    <dbReference type="NCBI Taxonomy" id="520822"/>
    <lineage>
        <taxon>Eukaryota</taxon>
        <taxon>Metazoa</taxon>
        <taxon>Ecdysozoa</taxon>
        <taxon>Arthropoda</taxon>
        <taxon>Hexapoda</taxon>
        <taxon>Insecta</taxon>
        <taxon>Pterygota</taxon>
        <taxon>Neoptera</taxon>
        <taxon>Endopterygota</taxon>
        <taxon>Hymenoptera</taxon>
        <taxon>Apocrita</taxon>
        <taxon>Aculeata</taxon>
        <taxon>Formicoidea</taxon>
        <taxon>Formicidae</taxon>
        <taxon>Myrmicinae</taxon>
        <taxon>Atta</taxon>
    </lineage>
</organism>